<dbReference type="EMBL" id="BAOS01000001">
    <property type="protein sequence ID" value="GAX59203.1"/>
    <property type="molecule type" value="Genomic_DNA"/>
</dbReference>
<keyword evidence="7" id="KW-0411">Iron-sulfur</keyword>
<dbReference type="InterPro" id="IPR006158">
    <property type="entry name" value="Cobalamin-bd"/>
</dbReference>
<dbReference type="OrthoDB" id="9801424at2"/>
<dbReference type="GO" id="GO:0046872">
    <property type="term" value="F:metal ion binding"/>
    <property type="evidence" value="ECO:0007669"/>
    <property type="project" value="UniProtKB-KW"/>
</dbReference>
<dbReference type="PROSITE" id="PS51918">
    <property type="entry name" value="RADICAL_SAM"/>
    <property type="match status" value="1"/>
</dbReference>
<dbReference type="AlphaFoldDB" id="A0A286TTL4"/>
<dbReference type="Gene3D" id="3.80.30.20">
    <property type="entry name" value="tm_1862 like domain"/>
    <property type="match status" value="1"/>
</dbReference>
<dbReference type="PANTHER" id="PTHR43409:SF7">
    <property type="entry name" value="BLL1977 PROTEIN"/>
    <property type="match status" value="1"/>
</dbReference>
<dbReference type="SFLD" id="SFLDG01123">
    <property type="entry name" value="methyltransferase_(Class_B)"/>
    <property type="match status" value="1"/>
</dbReference>
<keyword evidence="2" id="KW-0489">Methyltransferase</keyword>
<accession>A0A286TTL4</accession>
<dbReference type="GO" id="GO:0005829">
    <property type="term" value="C:cytosol"/>
    <property type="evidence" value="ECO:0007669"/>
    <property type="project" value="TreeGrafter"/>
</dbReference>
<dbReference type="GO" id="GO:0031419">
    <property type="term" value="F:cobalamin binding"/>
    <property type="evidence" value="ECO:0007669"/>
    <property type="project" value="InterPro"/>
</dbReference>
<dbReference type="CDD" id="cd01335">
    <property type="entry name" value="Radical_SAM"/>
    <property type="match status" value="1"/>
</dbReference>
<keyword evidence="5" id="KW-0479">Metal-binding</keyword>
<dbReference type="SUPFAM" id="SSF102114">
    <property type="entry name" value="Radical SAM enzymes"/>
    <property type="match status" value="1"/>
</dbReference>
<organism evidence="10 11">
    <name type="scientific">Candidatus Scalindua japonica</name>
    <dbReference type="NCBI Taxonomy" id="1284222"/>
    <lineage>
        <taxon>Bacteria</taxon>
        <taxon>Pseudomonadati</taxon>
        <taxon>Planctomycetota</taxon>
        <taxon>Candidatus Brocadiia</taxon>
        <taxon>Candidatus Brocadiales</taxon>
        <taxon>Candidatus Scalinduaceae</taxon>
        <taxon>Candidatus Scalindua</taxon>
    </lineage>
</organism>
<evidence type="ECO:0000313" key="10">
    <source>
        <dbReference type="EMBL" id="GAX59203.1"/>
    </source>
</evidence>
<evidence type="ECO:0000256" key="5">
    <source>
        <dbReference type="ARBA" id="ARBA00022723"/>
    </source>
</evidence>
<evidence type="ECO:0000256" key="2">
    <source>
        <dbReference type="ARBA" id="ARBA00022603"/>
    </source>
</evidence>
<dbReference type="Pfam" id="PF02310">
    <property type="entry name" value="B12-binding"/>
    <property type="match status" value="1"/>
</dbReference>
<evidence type="ECO:0000259" key="8">
    <source>
        <dbReference type="PROSITE" id="PS51332"/>
    </source>
</evidence>
<dbReference type="InterPro" id="IPR051198">
    <property type="entry name" value="BchE-like"/>
</dbReference>
<dbReference type="InterPro" id="IPR023404">
    <property type="entry name" value="rSAM_horseshoe"/>
</dbReference>
<keyword evidence="4" id="KW-0949">S-adenosyl-L-methionine</keyword>
<comment type="caution">
    <text evidence="10">The sequence shown here is derived from an EMBL/GenBank/DDBJ whole genome shotgun (WGS) entry which is preliminary data.</text>
</comment>
<comment type="cofactor">
    <cofactor evidence="1">
        <name>[4Fe-4S] cluster</name>
        <dbReference type="ChEBI" id="CHEBI:49883"/>
    </cofactor>
</comment>
<dbReference type="SUPFAM" id="SSF52242">
    <property type="entry name" value="Cobalamin (vitamin B12)-binding domain"/>
    <property type="match status" value="1"/>
</dbReference>
<dbReference type="InterPro" id="IPR007197">
    <property type="entry name" value="rSAM"/>
</dbReference>
<name>A0A286TTL4_9BACT</name>
<gene>
    <name evidence="10" type="ORF">SCALIN_C01_0134</name>
</gene>
<dbReference type="Gene3D" id="3.40.50.280">
    <property type="entry name" value="Cobalamin-binding domain"/>
    <property type="match status" value="1"/>
</dbReference>
<dbReference type="InterPro" id="IPR058240">
    <property type="entry name" value="rSAM_sf"/>
</dbReference>
<dbReference type="GO" id="GO:0003824">
    <property type="term" value="F:catalytic activity"/>
    <property type="evidence" value="ECO:0007669"/>
    <property type="project" value="InterPro"/>
</dbReference>
<dbReference type="PANTHER" id="PTHR43409">
    <property type="entry name" value="ANAEROBIC MAGNESIUM-PROTOPORPHYRIN IX MONOMETHYL ESTER CYCLASE-RELATED"/>
    <property type="match status" value="1"/>
</dbReference>
<evidence type="ECO:0000313" key="11">
    <source>
        <dbReference type="Proteomes" id="UP000218542"/>
    </source>
</evidence>
<protein>
    <submittedName>
        <fullName evidence="10">Fe-S oxidoreductase</fullName>
    </submittedName>
</protein>
<evidence type="ECO:0000256" key="4">
    <source>
        <dbReference type="ARBA" id="ARBA00022691"/>
    </source>
</evidence>
<keyword evidence="6" id="KW-0408">Iron</keyword>
<dbReference type="SFLD" id="SFLDS00029">
    <property type="entry name" value="Radical_SAM"/>
    <property type="match status" value="1"/>
</dbReference>
<dbReference type="Pfam" id="PF04055">
    <property type="entry name" value="Radical_SAM"/>
    <property type="match status" value="1"/>
</dbReference>
<evidence type="ECO:0000256" key="3">
    <source>
        <dbReference type="ARBA" id="ARBA00022679"/>
    </source>
</evidence>
<dbReference type="InterPro" id="IPR006638">
    <property type="entry name" value="Elp3/MiaA/NifB-like_rSAM"/>
</dbReference>
<evidence type="ECO:0000256" key="6">
    <source>
        <dbReference type="ARBA" id="ARBA00023004"/>
    </source>
</evidence>
<dbReference type="PROSITE" id="PS51332">
    <property type="entry name" value="B12_BINDING"/>
    <property type="match status" value="1"/>
</dbReference>
<dbReference type="InterPro" id="IPR036724">
    <property type="entry name" value="Cobalamin-bd_sf"/>
</dbReference>
<keyword evidence="11" id="KW-1185">Reference proteome</keyword>
<feature type="domain" description="Radical SAM core" evidence="9">
    <location>
        <begin position="186"/>
        <end position="413"/>
    </location>
</feature>
<proteinExistence type="predicted"/>
<reference evidence="10 11" key="1">
    <citation type="journal article" date="2017" name="Environ. Microbiol. Rep.">
        <title>Genetic diversity of marine anaerobic ammonium-oxidizing bacteria as revealed by genomic and proteomic analyses of 'Candidatus Scalindua japonica'.</title>
        <authorList>
            <person name="Oshiki M."/>
            <person name="Mizuto K."/>
            <person name="Kimura Z."/>
            <person name="Kindaichi T."/>
            <person name="Satoh H."/>
            <person name="Okabe S."/>
        </authorList>
    </citation>
    <scope>NUCLEOTIDE SEQUENCE [LARGE SCALE GENOMIC DNA]</scope>
    <source>
        <strain evidence="11">husup-a2</strain>
    </source>
</reference>
<dbReference type="RefSeq" id="WP_096892341.1">
    <property type="nucleotide sequence ID" value="NZ_BAOS01000001.1"/>
</dbReference>
<keyword evidence="3" id="KW-0808">Transferase</keyword>
<evidence type="ECO:0000256" key="7">
    <source>
        <dbReference type="ARBA" id="ARBA00023014"/>
    </source>
</evidence>
<evidence type="ECO:0000259" key="9">
    <source>
        <dbReference type="PROSITE" id="PS51918"/>
    </source>
</evidence>
<dbReference type="GO" id="GO:0051539">
    <property type="term" value="F:4 iron, 4 sulfur cluster binding"/>
    <property type="evidence" value="ECO:0007669"/>
    <property type="project" value="UniProtKB-KW"/>
</dbReference>
<dbReference type="CDD" id="cd02068">
    <property type="entry name" value="radical_SAM_B12_BD"/>
    <property type="match status" value="1"/>
</dbReference>
<dbReference type="InterPro" id="IPR034466">
    <property type="entry name" value="Methyltransferase_Class_B"/>
</dbReference>
<dbReference type="Proteomes" id="UP000218542">
    <property type="component" value="Unassembled WGS sequence"/>
</dbReference>
<feature type="domain" description="B12-binding" evidence="8">
    <location>
        <begin position="5"/>
        <end position="145"/>
    </location>
</feature>
<dbReference type="SFLD" id="SFLDG01082">
    <property type="entry name" value="B12-binding_domain_containing"/>
    <property type="match status" value="1"/>
</dbReference>
<evidence type="ECO:0000256" key="1">
    <source>
        <dbReference type="ARBA" id="ARBA00001966"/>
    </source>
</evidence>
<dbReference type="SMART" id="SM00729">
    <property type="entry name" value="Elp3"/>
    <property type="match status" value="1"/>
</dbReference>
<sequence length="474" mass="54038">MDKKKIKILLISPYPDSGLTDMKEPPHGLAYIASNLRDNGFKVEAIDAKQRFMKTHVVITEAVKSKPDLVGITAMTPDITCAAIIAGGIKAALPRVFTVIGGPHVNALPEETLEEFPSFDLAVEGEGEFTMLELANKLEKGNLPSALPEIKGIAYRDVEKIILNPPRDYIHDLDILPPPAWDLFPFSHNKSYPVYATRGCPFACKFCQRVLGNKVRRRNIEKIVREVTWVLDTFKTKGFWFADETFGANRKWTHQLLDHMIEAGIPSRATWHAQTRADLITEDLLTRMKQAGCDGLAFGVESGNQEILKKTNKNIKLEDAERAVSFAKKVGVKTRSFFILGHPYETIETIKDTINFAAKLNTDFISFAVMVPYPGTEVWRLASMKEAGYNYVSRNWDDYRKHLAAPLGFSSIPAETLRNLDRNAYLIFYWRNRRWFDLFDFLWGHRSMIKAYIFNKIKEKLYRFLSIFTSCPVK</sequence>